<keyword evidence="3" id="KW-1185">Reference proteome</keyword>
<keyword evidence="1" id="KW-0732">Signal</keyword>
<evidence type="ECO:0008006" key="4">
    <source>
        <dbReference type="Google" id="ProtNLM"/>
    </source>
</evidence>
<dbReference type="PROSITE" id="PS51257">
    <property type="entry name" value="PROKAR_LIPOPROTEIN"/>
    <property type="match status" value="1"/>
</dbReference>
<dbReference type="AlphaFoldDB" id="A0A7K1SSR3"/>
<evidence type="ECO:0000313" key="2">
    <source>
        <dbReference type="EMBL" id="MVN20140.1"/>
    </source>
</evidence>
<gene>
    <name evidence="2" type="ORF">GO621_01150</name>
</gene>
<reference evidence="2 3" key="1">
    <citation type="submission" date="2019-12" db="EMBL/GenBank/DDBJ databases">
        <title>Mucilaginibacter sp. HMF7410 genome sequencing and assembly.</title>
        <authorList>
            <person name="Kang H."/>
            <person name="Cha I."/>
            <person name="Kim H."/>
            <person name="Joh K."/>
        </authorList>
    </citation>
    <scope>NUCLEOTIDE SEQUENCE [LARGE SCALE GENOMIC DNA]</scope>
    <source>
        <strain evidence="2 3">HMF7410</strain>
    </source>
</reference>
<protein>
    <recommendedName>
        <fullName evidence="4">YXWGXW repeat-containing protein</fullName>
    </recommendedName>
</protein>
<comment type="caution">
    <text evidence="2">The sequence shown here is derived from an EMBL/GenBank/DDBJ whole genome shotgun (WGS) entry which is preliminary data.</text>
</comment>
<dbReference type="Proteomes" id="UP000462014">
    <property type="component" value="Unassembled WGS sequence"/>
</dbReference>
<evidence type="ECO:0000256" key="1">
    <source>
        <dbReference type="SAM" id="SignalP"/>
    </source>
</evidence>
<accession>A0A7K1SSR3</accession>
<sequence length="98" mass="11295">MKAIKSIMLICTLALMFASCGGSYYVAERPAPYVYTRPAPPFAGAIWIEPEYYWSGGRYVARPGYWSRPRPNYSYHPGHWNHDSRGHTWVKGGWRPAR</sequence>
<name>A0A7K1SSR3_9SPHI</name>
<evidence type="ECO:0000313" key="3">
    <source>
        <dbReference type="Proteomes" id="UP000462014"/>
    </source>
</evidence>
<feature type="chain" id="PRO_5029838258" description="YXWGXW repeat-containing protein" evidence="1">
    <location>
        <begin position="22"/>
        <end position="98"/>
    </location>
</feature>
<organism evidence="2 3">
    <name type="scientific">Mucilaginibacter arboris</name>
    <dbReference type="NCBI Taxonomy" id="2682090"/>
    <lineage>
        <taxon>Bacteria</taxon>
        <taxon>Pseudomonadati</taxon>
        <taxon>Bacteroidota</taxon>
        <taxon>Sphingobacteriia</taxon>
        <taxon>Sphingobacteriales</taxon>
        <taxon>Sphingobacteriaceae</taxon>
        <taxon>Mucilaginibacter</taxon>
    </lineage>
</organism>
<dbReference type="RefSeq" id="WP_157563209.1">
    <property type="nucleotide sequence ID" value="NZ_WPIK01000001.1"/>
</dbReference>
<feature type="signal peptide" evidence="1">
    <location>
        <begin position="1"/>
        <end position="21"/>
    </location>
</feature>
<dbReference type="EMBL" id="WPIK01000001">
    <property type="protein sequence ID" value="MVN20140.1"/>
    <property type="molecule type" value="Genomic_DNA"/>
</dbReference>
<proteinExistence type="predicted"/>